<dbReference type="InterPro" id="IPR011006">
    <property type="entry name" value="CheY-like_superfamily"/>
</dbReference>
<name>A0ABR8U4B8_9CELL</name>
<evidence type="ECO:0000256" key="3">
    <source>
        <dbReference type="ARBA" id="ARBA00023125"/>
    </source>
</evidence>
<dbReference type="SUPFAM" id="SSF52172">
    <property type="entry name" value="CheY-like"/>
    <property type="match status" value="1"/>
</dbReference>
<dbReference type="Gene3D" id="3.40.50.2300">
    <property type="match status" value="1"/>
</dbReference>
<dbReference type="Proteomes" id="UP000655570">
    <property type="component" value="Unassembled WGS sequence"/>
</dbReference>
<dbReference type="Pfam" id="PF00072">
    <property type="entry name" value="Response_reg"/>
    <property type="match status" value="1"/>
</dbReference>
<dbReference type="CDD" id="cd06170">
    <property type="entry name" value="LuxR_C_like"/>
    <property type="match status" value="1"/>
</dbReference>
<dbReference type="PROSITE" id="PS50043">
    <property type="entry name" value="HTH_LUXR_2"/>
    <property type="match status" value="1"/>
</dbReference>
<evidence type="ECO:0000256" key="5">
    <source>
        <dbReference type="PROSITE-ProRule" id="PRU00169"/>
    </source>
</evidence>
<protein>
    <submittedName>
        <fullName evidence="8">Response regulator transcription factor</fullName>
    </submittedName>
</protein>
<dbReference type="PANTHER" id="PTHR43214">
    <property type="entry name" value="TWO-COMPONENT RESPONSE REGULATOR"/>
    <property type="match status" value="1"/>
</dbReference>
<keyword evidence="2" id="KW-0805">Transcription regulation</keyword>
<dbReference type="SUPFAM" id="SSF46894">
    <property type="entry name" value="C-terminal effector domain of the bipartite response regulators"/>
    <property type="match status" value="1"/>
</dbReference>
<organism evidence="8 9">
    <name type="scientific">Oerskovia merdavium</name>
    <dbReference type="NCBI Taxonomy" id="2762227"/>
    <lineage>
        <taxon>Bacteria</taxon>
        <taxon>Bacillati</taxon>
        <taxon>Actinomycetota</taxon>
        <taxon>Actinomycetes</taxon>
        <taxon>Micrococcales</taxon>
        <taxon>Cellulomonadaceae</taxon>
        <taxon>Oerskovia</taxon>
    </lineage>
</organism>
<dbReference type="InterPro" id="IPR001789">
    <property type="entry name" value="Sig_transdc_resp-reg_receiver"/>
</dbReference>
<evidence type="ECO:0000256" key="4">
    <source>
        <dbReference type="ARBA" id="ARBA00023163"/>
    </source>
</evidence>
<feature type="modified residue" description="4-aspartylphosphate" evidence="5">
    <location>
        <position position="54"/>
    </location>
</feature>
<dbReference type="SMART" id="SM00448">
    <property type="entry name" value="REC"/>
    <property type="match status" value="1"/>
</dbReference>
<feature type="domain" description="Response regulatory" evidence="7">
    <location>
        <begin position="3"/>
        <end position="119"/>
    </location>
</feature>
<dbReference type="PANTHER" id="PTHR43214:SF24">
    <property type="entry name" value="TRANSCRIPTIONAL REGULATORY PROTEIN NARL-RELATED"/>
    <property type="match status" value="1"/>
</dbReference>
<dbReference type="SMART" id="SM00421">
    <property type="entry name" value="HTH_LUXR"/>
    <property type="match status" value="1"/>
</dbReference>
<dbReference type="PROSITE" id="PS50110">
    <property type="entry name" value="RESPONSE_REGULATORY"/>
    <property type="match status" value="1"/>
</dbReference>
<feature type="domain" description="HTH luxR-type" evidence="6">
    <location>
        <begin position="145"/>
        <end position="210"/>
    </location>
</feature>
<dbReference type="EMBL" id="JACSQF010000032">
    <property type="protein sequence ID" value="MBD7982885.1"/>
    <property type="molecule type" value="Genomic_DNA"/>
</dbReference>
<evidence type="ECO:0000259" key="6">
    <source>
        <dbReference type="PROSITE" id="PS50043"/>
    </source>
</evidence>
<evidence type="ECO:0000259" key="7">
    <source>
        <dbReference type="PROSITE" id="PS50110"/>
    </source>
</evidence>
<sequence>MRRVVVADDQPVVRQGLATIFGVPADFEVVGTAADGLELLDVISATRPDIAVVDVRMPRLDGIAATRQIARDYPQTRVIVLTTYDLDEYVYEALHAGASGFMLKDTPAERLVEGVRLVADGSMLLGPTVTRRLVADFARRETAHVPVQFDALTRREIQVVRALASGLSNAEIAAELTISEETVKSHVSEVLRKTGCRDRVQVVIAAYEAGLNQVAPPA</sequence>
<dbReference type="InterPro" id="IPR058245">
    <property type="entry name" value="NreC/VraR/RcsB-like_REC"/>
</dbReference>
<proteinExistence type="predicted"/>
<keyword evidence="9" id="KW-1185">Reference proteome</keyword>
<dbReference type="CDD" id="cd17535">
    <property type="entry name" value="REC_NarL-like"/>
    <property type="match status" value="1"/>
</dbReference>
<dbReference type="InterPro" id="IPR000792">
    <property type="entry name" value="Tscrpt_reg_LuxR_C"/>
</dbReference>
<evidence type="ECO:0000256" key="2">
    <source>
        <dbReference type="ARBA" id="ARBA00023015"/>
    </source>
</evidence>
<dbReference type="InterPro" id="IPR039420">
    <property type="entry name" value="WalR-like"/>
</dbReference>
<evidence type="ECO:0000313" key="8">
    <source>
        <dbReference type="EMBL" id="MBD7982885.1"/>
    </source>
</evidence>
<dbReference type="Pfam" id="PF00196">
    <property type="entry name" value="GerE"/>
    <property type="match status" value="1"/>
</dbReference>
<keyword evidence="3" id="KW-0238">DNA-binding</keyword>
<reference evidence="8 9" key="1">
    <citation type="submission" date="2020-08" db="EMBL/GenBank/DDBJ databases">
        <title>A Genomic Blueprint of the Chicken Gut Microbiome.</title>
        <authorList>
            <person name="Gilroy R."/>
            <person name="Ravi A."/>
            <person name="Getino M."/>
            <person name="Pursley I."/>
            <person name="Horton D.L."/>
            <person name="Alikhan N.-F."/>
            <person name="Baker D."/>
            <person name="Gharbi K."/>
            <person name="Hall N."/>
            <person name="Watson M."/>
            <person name="Adriaenssens E.M."/>
            <person name="Foster-Nyarko E."/>
            <person name="Jarju S."/>
            <person name="Secka A."/>
            <person name="Antonio M."/>
            <person name="Oren A."/>
            <person name="Chaudhuri R."/>
            <person name="La Ragione R.M."/>
            <person name="Hildebrand F."/>
            <person name="Pallen M.J."/>
        </authorList>
    </citation>
    <scope>NUCLEOTIDE SEQUENCE [LARGE SCALE GENOMIC DNA]</scope>
    <source>
        <strain evidence="8 9">Sa2CUA9</strain>
    </source>
</reference>
<dbReference type="InterPro" id="IPR016032">
    <property type="entry name" value="Sig_transdc_resp-reg_C-effctor"/>
</dbReference>
<keyword evidence="1 5" id="KW-0597">Phosphoprotein</keyword>
<comment type="caution">
    <text evidence="8">The sequence shown here is derived from an EMBL/GenBank/DDBJ whole genome shotgun (WGS) entry which is preliminary data.</text>
</comment>
<accession>A0ABR8U4B8</accession>
<evidence type="ECO:0000256" key="1">
    <source>
        <dbReference type="ARBA" id="ARBA00022553"/>
    </source>
</evidence>
<evidence type="ECO:0000313" key="9">
    <source>
        <dbReference type="Proteomes" id="UP000655570"/>
    </source>
</evidence>
<gene>
    <name evidence="8" type="ORF">H9641_19500</name>
</gene>
<keyword evidence="4" id="KW-0804">Transcription</keyword>
<dbReference type="PRINTS" id="PR00038">
    <property type="entry name" value="HTHLUXR"/>
</dbReference>